<keyword evidence="2" id="KW-1185">Reference proteome</keyword>
<reference evidence="1 2" key="1">
    <citation type="submission" date="2020-05" db="EMBL/GenBank/DDBJ databases">
        <title>WGS assembly of Panicum virgatum.</title>
        <authorList>
            <person name="Lovell J.T."/>
            <person name="Jenkins J."/>
            <person name="Shu S."/>
            <person name="Juenger T.E."/>
            <person name="Schmutz J."/>
        </authorList>
    </citation>
    <scope>NUCLEOTIDE SEQUENCE [LARGE SCALE GENOMIC DNA]</scope>
    <source>
        <strain evidence="2">cv. AP13</strain>
    </source>
</reference>
<accession>A0A8T0WY41</accession>
<sequence>MQLKHLACVLAKDLLILMEAYCLCCNSLVLDVRLVRTKANLYIPIDLCFRSLWYEHIFLFLVASILARNGCSPGLSDTAGFTCSWPGCKTDPASILWCRTRP</sequence>
<name>A0A8T0WY41_PANVG</name>
<dbReference type="Proteomes" id="UP000823388">
    <property type="component" value="Chromosome 1N"/>
</dbReference>
<protein>
    <submittedName>
        <fullName evidence="1">Uncharacterized protein</fullName>
    </submittedName>
</protein>
<proteinExistence type="predicted"/>
<organism evidence="1 2">
    <name type="scientific">Panicum virgatum</name>
    <name type="common">Blackwell switchgrass</name>
    <dbReference type="NCBI Taxonomy" id="38727"/>
    <lineage>
        <taxon>Eukaryota</taxon>
        <taxon>Viridiplantae</taxon>
        <taxon>Streptophyta</taxon>
        <taxon>Embryophyta</taxon>
        <taxon>Tracheophyta</taxon>
        <taxon>Spermatophyta</taxon>
        <taxon>Magnoliopsida</taxon>
        <taxon>Liliopsida</taxon>
        <taxon>Poales</taxon>
        <taxon>Poaceae</taxon>
        <taxon>PACMAD clade</taxon>
        <taxon>Panicoideae</taxon>
        <taxon>Panicodae</taxon>
        <taxon>Paniceae</taxon>
        <taxon>Panicinae</taxon>
        <taxon>Panicum</taxon>
        <taxon>Panicum sect. Hiantes</taxon>
    </lineage>
</organism>
<evidence type="ECO:0000313" key="2">
    <source>
        <dbReference type="Proteomes" id="UP000823388"/>
    </source>
</evidence>
<dbReference type="EMBL" id="CM029038">
    <property type="protein sequence ID" value="KAG2650034.1"/>
    <property type="molecule type" value="Genomic_DNA"/>
</dbReference>
<gene>
    <name evidence="1" type="ORF">PVAP13_1NG191100</name>
</gene>
<dbReference type="AlphaFoldDB" id="A0A8T0WY41"/>
<comment type="caution">
    <text evidence="1">The sequence shown here is derived from an EMBL/GenBank/DDBJ whole genome shotgun (WGS) entry which is preliminary data.</text>
</comment>
<evidence type="ECO:0000313" key="1">
    <source>
        <dbReference type="EMBL" id="KAG2650034.1"/>
    </source>
</evidence>